<dbReference type="KEGG" id="ntr:B0W44_13995"/>
<dbReference type="PANTHER" id="PTHR43591:SF24">
    <property type="entry name" value="2-METHOXY-6-POLYPRENYL-1,4-BENZOQUINOL METHYLASE, MITOCHONDRIAL"/>
    <property type="match status" value="1"/>
</dbReference>
<gene>
    <name evidence="2" type="ORF">B0W44_13995</name>
</gene>
<dbReference type="SUPFAM" id="SSF53335">
    <property type="entry name" value="S-adenosyl-L-methionine-dependent methyltransferases"/>
    <property type="match status" value="1"/>
</dbReference>
<dbReference type="CDD" id="cd02440">
    <property type="entry name" value="AdoMet_MTases"/>
    <property type="match status" value="1"/>
</dbReference>
<dbReference type="AlphaFoldDB" id="A0A1U9KC61"/>
<evidence type="ECO:0000313" key="3">
    <source>
        <dbReference type="Proteomes" id="UP000188603"/>
    </source>
</evidence>
<dbReference type="Gene3D" id="3.40.50.150">
    <property type="entry name" value="Vaccinia Virus protein VP39"/>
    <property type="match status" value="1"/>
</dbReference>
<dbReference type="InterPro" id="IPR013216">
    <property type="entry name" value="Methyltransf_11"/>
</dbReference>
<dbReference type="Pfam" id="PF08241">
    <property type="entry name" value="Methyltransf_11"/>
    <property type="match status" value="1"/>
</dbReference>
<accession>A0A1U9KC61</accession>
<dbReference type="InterPro" id="IPR029063">
    <property type="entry name" value="SAM-dependent_MTases_sf"/>
</dbReference>
<evidence type="ECO:0000313" key="2">
    <source>
        <dbReference type="EMBL" id="AQS57581.1"/>
    </source>
</evidence>
<reference evidence="2 3" key="1">
    <citation type="journal article" date="2015" name="Int. J. Syst. Evol. Microbiol.">
        <title>Novibacillus thermophilus gen. nov., sp. nov., a Gram-staining-negative and moderately thermophilic member of the family Thermoactinomycetaceae.</title>
        <authorList>
            <person name="Yang G."/>
            <person name="Chen J."/>
            <person name="Zhou S."/>
        </authorList>
    </citation>
    <scope>NUCLEOTIDE SEQUENCE [LARGE SCALE GENOMIC DNA]</scope>
    <source>
        <strain evidence="2 3">SG-1</strain>
    </source>
</reference>
<feature type="domain" description="Methyltransferase type 11" evidence="1">
    <location>
        <begin position="43"/>
        <end position="136"/>
    </location>
</feature>
<name>A0A1U9KC61_9BACL</name>
<dbReference type="GO" id="GO:0008757">
    <property type="term" value="F:S-adenosylmethionine-dependent methyltransferase activity"/>
    <property type="evidence" value="ECO:0007669"/>
    <property type="project" value="InterPro"/>
</dbReference>
<organism evidence="2 3">
    <name type="scientific">Novibacillus thermophilus</name>
    <dbReference type="NCBI Taxonomy" id="1471761"/>
    <lineage>
        <taxon>Bacteria</taxon>
        <taxon>Bacillati</taxon>
        <taxon>Bacillota</taxon>
        <taxon>Bacilli</taxon>
        <taxon>Bacillales</taxon>
        <taxon>Thermoactinomycetaceae</taxon>
        <taxon>Novibacillus</taxon>
    </lineage>
</organism>
<protein>
    <recommendedName>
        <fullName evidence="1">Methyltransferase type 11 domain-containing protein</fullName>
    </recommendedName>
</protein>
<sequence>MMAGHRFKPEHVQKLHDPKRVQLLPQEEIIRNLCIAPGDRVADLGAGSGYFTLPIAKATQTNVYAVDIEPKMLDELKRRAAAANIHHIQSVVSDLEDIPLKDDSVDKVMAAFVLHEVGNLSNALQEMKRILKPGGRGLVLEWEAVDTDVGPPVADRLPSAQLEQTLRRHGFDTVLTHPHEAYYVVQFTLAKGGENDALYGRHEKPDQTH</sequence>
<dbReference type="EMBL" id="CP019699">
    <property type="protein sequence ID" value="AQS57581.1"/>
    <property type="molecule type" value="Genomic_DNA"/>
</dbReference>
<dbReference type="Proteomes" id="UP000188603">
    <property type="component" value="Chromosome"/>
</dbReference>
<dbReference type="PANTHER" id="PTHR43591">
    <property type="entry name" value="METHYLTRANSFERASE"/>
    <property type="match status" value="1"/>
</dbReference>
<proteinExistence type="predicted"/>
<keyword evidence="3" id="KW-1185">Reference proteome</keyword>
<dbReference type="STRING" id="1471761.B0W44_13995"/>
<evidence type="ECO:0000259" key="1">
    <source>
        <dbReference type="Pfam" id="PF08241"/>
    </source>
</evidence>